<proteinExistence type="predicted"/>
<sequence>MSHSLPLFFILFFMNVVSWNVRGLNSPIRRSLLYRYISSLPLSNLVICLQETKLSGFLLDVLIKSFAHNFNYSCSPADGSRDGLLTLVSRDWKLALHSSIFGGRANLCTITKCGFSFNIYNIYAPNSPHARIDLWNAISPSNSLPSILLGDFNMYLHPLDGPNHISFTERWAWDCFMDGFNCIDVLDLCNSPRLHTWNNGRLTSFFTSARLDCVYLSKQGNWASHFSCSYISSFPLSNHLPVLLRLKLFPAPPSKHHSVYIMNNSLIWNKTLCHTLALKISSLSDLGDILDYSRSFVRLQEKISAFSSSFLESSLKQTLSSINLDRACAADPSLRINRFLAASSRLKVLYQAKASILRKRTHLNWLREVDLPLTFFFKRLQSQHQRDDSCGLTVNGSSLPTSDSIGSSFHNHFSSPFNLSPLPKPPNLDILSYCSFSFSLSFEESSSLCSPLSLEELHSALKAMNRDKTPGPNWVTPNFFLDHWNVDGLALLRSIHSAFSSGSFPASLSQGLIKLVPKIVSPSNIFDYRPLTMLNTSYKIVAKAITKRIAPFLPTHLSKCQSGFIKGNPSSITSLTYGQPLILFFGSTI</sequence>
<accession>A0ACC2DXJ7</accession>
<evidence type="ECO:0000313" key="1">
    <source>
        <dbReference type="EMBL" id="KAJ7558752.1"/>
    </source>
</evidence>
<protein>
    <submittedName>
        <fullName evidence="1">Uncharacterized protein</fullName>
    </submittedName>
</protein>
<comment type="caution">
    <text evidence="1">The sequence shown here is derived from an EMBL/GenBank/DDBJ whole genome shotgun (WGS) entry which is preliminary data.</text>
</comment>
<name>A0ACC2DXJ7_DIPCM</name>
<gene>
    <name evidence="1" type="ORF">O6H91_04G054100</name>
</gene>
<organism evidence="1 2">
    <name type="scientific">Diphasiastrum complanatum</name>
    <name type="common">Issler's clubmoss</name>
    <name type="synonym">Lycopodium complanatum</name>
    <dbReference type="NCBI Taxonomy" id="34168"/>
    <lineage>
        <taxon>Eukaryota</taxon>
        <taxon>Viridiplantae</taxon>
        <taxon>Streptophyta</taxon>
        <taxon>Embryophyta</taxon>
        <taxon>Tracheophyta</taxon>
        <taxon>Lycopodiopsida</taxon>
        <taxon>Lycopodiales</taxon>
        <taxon>Lycopodiaceae</taxon>
        <taxon>Lycopodioideae</taxon>
        <taxon>Diphasiastrum</taxon>
    </lineage>
</organism>
<dbReference type="EMBL" id="CM055095">
    <property type="protein sequence ID" value="KAJ7558752.1"/>
    <property type="molecule type" value="Genomic_DNA"/>
</dbReference>
<reference evidence="2" key="1">
    <citation type="journal article" date="2024" name="Proc. Natl. Acad. Sci. U.S.A.">
        <title>Extraordinary preservation of gene collinearity over three hundred million years revealed in homosporous lycophytes.</title>
        <authorList>
            <person name="Li C."/>
            <person name="Wickell D."/>
            <person name="Kuo L.Y."/>
            <person name="Chen X."/>
            <person name="Nie B."/>
            <person name="Liao X."/>
            <person name="Peng D."/>
            <person name="Ji J."/>
            <person name="Jenkins J."/>
            <person name="Williams M."/>
            <person name="Shu S."/>
            <person name="Plott C."/>
            <person name="Barry K."/>
            <person name="Rajasekar S."/>
            <person name="Grimwood J."/>
            <person name="Han X."/>
            <person name="Sun S."/>
            <person name="Hou Z."/>
            <person name="He W."/>
            <person name="Dai G."/>
            <person name="Sun C."/>
            <person name="Schmutz J."/>
            <person name="Leebens-Mack J.H."/>
            <person name="Li F.W."/>
            <person name="Wang L."/>
        </authorList>
    </citation>
    <scope>NUCLEOTIDE SEQUENCE [LARGE SCALE GENOMIC DNA]</scope>
    <source>
        <strain evidence="2">cv. PW_Plant_1</strain>
    </source>
</reference>
<evidence type="ECO:0000313" key="2">
    <source>
        <dbReference type="Proteomes" id="UP001162992"/>
    </source>
</evidence>
<keyword evidence="2" id="KW-1185">Reference proteome</keyword>
<dbReference type="Proteomes" id="UP001162992">
    <property type="component" value="Chromosome 4"/>
</dbReference>